<keyword evidence="2" id="KW-0479">Metal-binding</keyword>
<dbReference type="InterPro" id="IPR036236">
    <property type="entry name" value="Znf_C2H2_sf"/>
</dbReference>
<dbReference type="GO" id="GO:0000122">
    <property type="term" value="P:negative regulation of transcription by RNA polymerase II"/>
    <property type="evidence" value="ECO:0007669"/>
    <property type="project" value="TreeGrafter"/>
</dbReference>
<sequence length="360" mass="39676">MPSFNCDGCGDVIKKPKLDSHSMRCKASVTCLDCSTTFNGPASWKSHTTCISEAQKYQKSLYQAPKSKKSNDQNQQHSKAPSLPIAPVNSISAKHSAIAAEPALIAAEKPATVVEQTAPKESKEKRSKKDKKRKLQAVDQQATPDTPNTTQNIETIVPTQENKKQKLEENGQGKEETSKKNKEESTDGLTKKEKRKKQKKAKKEQDPSQSIDGTQAVDAPIRVHKQLPKSLTHPEIIKAIQGLSRSSNQGKSMTLNELIDGVLKTTVSTHHPQNEDASAQTDQENTWRSALLELFGSHLQFVRPTTEQSSSVGLAWNGSPLYCHVGRVVAKNGPTRRSLIRTEPLDYFSTGRLEPVSYEA</sequence>
<comment type="subcellular location">
    <subcellularLocation>
        <location evidence="1">Nucleus</location>
    </subcellularLocation>
</comment>
<keyword evidence="5" id="KW-0862">Zinc</keyword>
<evidence type="ECO:0000256" key="2">
    <source>
        <dbReference type="ARBA" id="ARBA00022723"/>
    </source>
</evidence>
<feature type="compositionally biased region" description="Basic residues" evidence="8">
    <location>
        <begin position="192"/>
        <end position="202"/>
    </location>
</feature>
<evidence type="ECO:0000313" key="10">
    <source>
        <dbReference type="EMBL" id="KAA1122197.1"/>
    </source>
</evidence>
<dbReference type="InterPro" id="IPR039999">
    <property type="entry name" value="LYAR"/>
</dbReference>
<evidence type="ECO:0000256" key="4">
    <source>
        <dbReference type="ARBA" id="ARBA00022771"/>
    </source>
</evidence>
<keyword evidence="6" id="KW-0539">Nucleus</keyword>
<dbReference type="PANTHER" id="PTHR13100">
    <property type="entry name" value="CELL GROWTH-REGULATING NUCLEOLAR PROTEIN LYAR"/>
    <property type="match status" value="1"/>
</dbReference>
<evidence type="ECO:0000313" key="11">
    <source>
        <dbReference type="Proteomes" id="UP000325313"/>
    </source>
</evidence>
<evidence type="ECO:0000256" key="3">
    <source>
        <dbReference type="ARBA" id="ARBA00022737"/>
    </source>
</evidence>
<dbReference type="GO" id="GO:0005730">
    <property type="term" value="C:nucleolus"/>
    <property type="evidence" value="ECO:0007669"/>
    <property type="project" value="TreeGrafter"/>
</dbReference>
<evidence type="ECO:0000256" key="7">
    <source>
        <dbReference type="PROSITE-ProRule" id="PRU01145"/>
    </source>
</evidence>
<evidence type="ECO:0000256" key="6">
    <source>
        <dbReference type="ARBA" id="ARBA00023242"/>
    </source>
</evidence>
<dbReference type="GO" id="GO:0006364">
    <property type="term" value="P:rRNA processing"/>
    <property type="evidence" value="ECO:0007669"/>
    <property type="project" value="TreeGrafter"/>
</dbReference>
<keyword evidence="3" id="KW-0677">Repeat</keyword>
<proteinExistence type="predicted"/>
<evidence type="ECO:0000256" key="1">
    <source>
        <dbReference type="ARBA" id="ARBA00004123"/>
    </source>
</evidence>
<dbReference type="AlphaFoldDB" id="A0A5B0R969"/>
<feature type="region of interest" description="Disordered" evidence="8">
    <location>
        <begin position="114"/>
        <end position="220"/>
    </location>
</feature>
<organism evidence="10 11">
    <name type="scientific">Puccinia graminis f. sp. tritici</name>
    <dbReference type="NCBI Taxonomy" id="56615"/>
    <lineage>
        <taxon>Eukaryota</taxon>
        <taxon>Fungi</taxon>
        <taxon>Dikarya</taxon>
        <taxon>Basidiomycota</taxon>
        <taxon>Pucciniomycotina</taxon>
        <taxon>Pucciniomycetes</taxon>
        <taxon>Pucciniales</taxon>
        <taxon>Pucciniaceae</taxon>
        <taxon>Puccinia</taxon>
    </lineage>
</organism>
<dbReference type="GO" id="GO:0003677">
    <property type="term" value="F:DNA binding"/>
    <property type="evidence" value="ECO:0007669"/>
    <property type="project" value="InterPro"/>
</dbReference>
<dbReference type="GO" id="GO:0008270">
    <property type="term" value="F:zinc ion binding"/>
    <property type="evidence" value="ECO:0007669"/>
    <property type="project" value="UniProtKB-KW"/>
</dbReference>
<comment type="caution">
    <text evidence="10">The sequence shown here is derived from an EMBL/GenBank/DDBJ whole genome shotgun (WGS) entry which is preliminary data.</text>
</comment>
<reference evidence="10 11" key="1">
    <citation type="submission" date="2019-05" db="EMBL/GenBank/DDBJ databases">
        <title>Emergence of the Ug99 lineage of the wheat stem rust pathogen through somatic hybridization.</title>
        <authorList>
            <person name="Li F."/>
            <person name="Upadhyaya N.M."/>
            <person name="Sperschneider J."/>
            <person name="Matny O."/>
            <person name="Nguyen-Phuc H."/>
            <person name="Mago R."/>
            <person name="Raley C."/>
            <person name="Miller M.E."/>
            <person name="Silverstein K.A.T."/>
            <person name="Henningsen E."/>
            <person name="Hirsch C.D."/>
            <person name="Visser B."/>
            <person name="Pretorius Z.A."/>
            <person name="Steffenson B.J."/>
            <person name="Schwessinger B."/>
            <person name="Dodds P.N."/>
            <person name="Figueroa M."/>
        </authorList>
    </citation>
    <scope>NUCLEOTIDE SEQUENCE [LARGE SCALE GENOMIC DNA]</scope>
    <source>
        <strain evidence="10 11">Ug99</strain>
    </source>
</reference>
<feature type="compositionally biased region" description="Polar residues" evidence="8">
    <location>
        <begin position="138"/>
        <end position="160"/>
    </location>
</feature>
<feature type="domain" description="Zinc finger C2H2 LYAR-type" evidence="9">
    <location>
        <begin position="29"/>
        <end position="57"/>
    </location>
</feature>
<evidence type="ECO:0000259" key="9">
    <source>
        <dbReference type="Pfam" id="PF08790"/>
    </source>
</evidence>
<dbReference type="SUPFAM" id="SSF57667">
    <property type="entry name" value="beta-beta-alpha zinc fingers"/>
    <property type="match status" value="2"/>
</dbReference>
<dbReference type="PROSITE" id="PS51804">
    <property type="entry name" value="ZF_C2HC_LYAR"/>
    <property type="match status" value="1"/>
</dbReference>
<dbReference type="Proteomes" id="UP000325313">
    <property type="component" value="Unassembled WGS sequence"/>
</dbReference>
<dbReference type="Pfam" id="PF08790">
    <property type="entry name" value="zf-LYAR"/>
    <property type="match status" value="1"/>
</dbReference>
<gene>
    <name evidence="10" type="primary">ESF2_3</name>
    <name evidence="10" type="ORF">PGTUg99_033492</name>
</gene>
<feature type="compositionally biased region" description="Basic residues" evidence="8">
    <location>
        <begin position="125"/>
        <end position="135"/>
    </location>
</feature>
<dbReference type="Gene3D" id="3.30.1490.490">
    <property type="match status" value="1"/>
</dbReference>
<protein>
    <submittedName>
        <fullName evidence="10">RNA-binding ATPase activator esf2</fullName>
    </submittedName>
</protein>
<keyword evidence="4 7" id="KW-0863">Zinc-finger</keyword>
<name>A0A5B0R969_PUCGR</name>
<feature type="region of interest" description="Disordered" evidence="8">
    <location>
        <begin position="61"/>
        <end position="85"/>
    </location>
</feature>
<dbReference type="EMBL" id="VDEP01000236">
    <property type="protein sequence ID" value="KAA1122197.1"/>
    <property type="molecule type" value="Genomic_DNA"/>
</dbReference>
<evidence type="ECO:0000256" key="8">
    <source>
        <dbReference type="SAM" id="MobiDB-lite"/>
    </source>
</evidence>
<evidence type="ECO:0000256" key="5">
    <source>
        <dbReference type="ARBA" id="ARBA00022833"/>
    </source>
</evidence>
<dbReference type="InterPro" id="IPR014898">
    <property type="entry name" value="Znf_C2H2_LYAR"/>
</dbReference>
<accession>A0A5B0R969</accession>
<dbReference type="PANTHER" id="PTHR13100:SF10">
    <property type="entry name" value="CELL GROWTH-REGULATING NUCLEOLAR PROTEIN"/>
    <property type="match status" value="1"/>
</dbReference>
<feature type="compositionally biased region" description="Basic and acidic residues" evidence="8">
    <location>
        <begin position="161"/>
        <end position="191"/>
    </location>
</feature>